<dbReference type="Proteomes" id="UP000002938">
    <property type="component" value="Unassembled WGS sequence"/>
</dbReference>
<reference evidence="1 2" key="1">
    <citation type="journal article" date="2011" name="J. Bacteriol.">
        <title>Draft Genome Sequence of Turicibacter sanguinis PC909, Isolated from Human Feces.</title>
        <authorList>
            <person name="Cuiv P.O."/>
            <person name="Klaassens E.S."/>
            <person name="Durkin A.S."/>
            <person name="Harkins D.M."/>
            <person name="Foster L."/>
            <person name="McCorrison J."/>
            <person name="Torralba M."/>
            <person name="Nelson K.E."/>
            <person name="Morrison M."/>
        </authorList>
    </citation>
    <scope>NUCLEOTIDE SEQUENCE [LARGE SCALE GENOMIC DNA]</scope>
    <source>
        <strain evidence="1 2">PC909</strain>
    </source>
</reference>
<comment type="caution">
    <text evidence="1">The sequence shown here is derived from an EMBL/GenBank/DDBJ whole genome shotgun (WGS) entry which is preliminary data.</text>
</comment>
<evidence type="ECO:0000313" key="2">
    <source>
        <dbReference type="Proteomes" id="UP000002938"/>
    </source>
</evidence>
<dbReference type="EMBL" id="ADMN01000035">
    <property type="protein sequence ID" value="EFF64560.1"/>
    <property type="molecule type" value="Genomic_DNA"/>
</dbReference>
<keyword evidence="2" id="KW-1185">Reference proteome</keyword>
<protein>
    <submittedName>
        <fullName evidence="1">Uncharacterized protein</fullName>
    </submittedName>
</protein>
<proteinExistence type="predicted"/>
<dbReference type="RefSeq" id="WP_006783894.1">
    <property type="nucleotide sequence ID" value="NZ_ADMN01000035.1"/>
</dbReference>
<gene>
    <name evidence="1" type="ORF">CUW_2521</name>
</gene>
<evidence type="ECO:0000313" key="1">
    <source>
        <dbReference type="EMBL" id="EFF64560.1"/>
    </source>
</evidence>
<accession>A0ABP2I723</accession>
<sequence>MKFNMLILSYIGALFCSFLVNWSITDLQYNQINDNLQRSVKNSVLESLIINRQTEKYYIDEDLFKKNFEKIFAENTNQNNTYEFEYMLNEYGATVRVKAETPLSPITLKTTYILEEHE</sequence>
<organism evidence="1 2">
    <name type="scientific">Turicibacter sanguinis PC909</name>
    <dbReference type="NCBI Taxonomy" id="702450"/>
    <lineage>
        <taxon>Bacteria</taxon>
        <taxon>Bacillati</taxon>
        <taxon>Bacillota</taxon>
        <taxon>Erysipelotrichia</taxon>
        <taxon>Erysipelotrichales</taxon>
        <taxon>Turicibacteraceae</taxon>
        <taxon>Turicibacter</taxon>
    </lineage>
</organism>
<name>A0ABP2I723_9FIRM</name>